<feature type="transmembrane region" description="Helical" evidence="5">
    <location>
        <begin position="157"/>
        <end position="183"/>
    </location>
</feature>
<dbReference type="GeneID" id="64821276"/>
<feature type="transmembrane region" description="Helical" evidence="5">
    <location>
        <begin position="215"/>
        <end position="235"/>
    </location>
</feature>
<feature type="transmembrane region" description="Helical" evidence="5">
    <location>
        <begin position="83"/>
        <end position="103"/>
    </location>
</feature>
<evidence type="ECO:0000256" key="4">
    <source>
        <dbReference type="ARBA" id="ARBA00023136"/>
    </source>
</evidence>
<evidence type="ECO:0000256" key="2">
    <source>
        <dbReference type="ARBA" id="ARBA00022692"/>
    </source>
</evidence>
<dbReference type="InterPro" id="IPR044878">
    <property type="entry name" value="UbiA_sf"/>
</dbReference>
<dbReference type="Proteomes" id="UP000681041">
    <property type="component" value="Chromosome"/>
</dbReference>
<keyword evidence="2 5" id="KW-0812">Transmembrane</keyword>
<evidence type="ECO:0000313" key="6">
    <source>
        <dbReference type="EMBL" id="QUH24227.1"/>
    </source>
</evidence>
<feature type="transmembrane region" description="Helical" evidence="5">
    <location>
        <begin position="189"/>
        <end position="208"/>
    </location>
</feature>
<dbReference type="GO" id="GO:0005886">
    <property type="term" value="C:plasma membrane"/>
    <property type="evidence" value="ECO:0007669"/>
    <property type="project" value="UniProtKB-SubCell"/>
</dbReference>
<evidence type="ECO:0000256" key="5">
    <source>
        <dbReference type="SAM" id="Phobius"/>
    </source>
</evidence>
<comment type="subcellular location">
    <subcellularLocation>
        <location evidence="1">Cell membrane</location>
        <topology evidence="1">Multi-pass membrane protein</topology>
    </subcellularLocation>
</comment>
<evidence type="ECO:0000313" key="7">
    <source>
        <dbReference type="Proteomes" id="UP000681041"/>
    </source>
</evidence>
<proteinExistence type="predicted"/>
<dbReference type="KEGG" id="meme:HYG87_10885"/>
<dbReference type="AlphaFoldDB" id="A0A8T8K864"/>
<sequence length="268" mass="30343">MILTLLKSTRLSWTAKNIHMYLLVVTYAYYSHLTTTQPFKILGGLILVTLLWGALYALNDLTDLKSDSKDKIKSKRPFIQNKIRPEIIVLFILLLIILVFALALIRFPASFTVILLLMIINQIIYTLPPLRLKDTSLAPFSSTGTNNVLRMASCSVLLGNVFLVPFSVYLLMFLAGMGTYLMYKEKKKQMLGVSILCCILLAYILLVGDMNSIQFLIIILPPVIATIPLYLSNFLDKDKMISWADFLYHKVVLVFYLVALIAFLIAGY</sequence>
<keyword evidence="3 5" id="KW-1133">Transmembrane helix</keyword>
<dbReference type="OrthoDB" id="81330at2157"/>
<dbReference type="Pfam" id="PF01040">
    <property type="entry name" value="UbiA"/>
    <property type="match status" value="1"/>
</dbReference>
<dbReference type="Gene3D" id="1.10.357.140">
    <property type="entry name" value="UbiA prenyltransferase"/>
    <property type="match status" value="1"/>
</dbReference>
<dbReference type="InterPro" id="IPR000537">
    <property type="entry name" value="UbiA_prenyltransferase"/>
</dbReference>
<reference evidence="6" key="1">
    <citation type="submission" date="2020-07" db="EMBL/GenBank/DDBJ databases">
        <title>Methanobacterium. sp. MethCan genome.</title>
        <authorList>
            <person name="Postec A."/>
            <person name="Quemeneur M."/>
        </authorList>
    </citation>
    <scope>NUCLEOTIDE SEQUENCE</scope>
    <source>
        <strain evidence="6">MethCAN</strain>
    </source>
</reference>
<organism evidence="6 7">
    <name type="scientific">Methanobacterium alkalithermotolerans</name>
    <dbReference type="NCBI Taxonomy" id="2731220"/>
    <lineage>
        <taxon>Archaea</taxon>
        <taxon>Methanobacteriati</taxon>
        <taxon>Methanobacteriota</taxon>
        <taxon>Methanomada group</taxon>
        <taxon>Methanobacteria</taxon>
        <taxon>Methanobacteriales</taxon>
        <taxon>Methanobacteriaceae</taxon>
        <taxon>Methanobacterium</taxon>
    </lineage>
</organism>
<keyword evidence="7" id="KW-1185">Reference proteome</keyword>
<feature type="transmembrane region" description="Helical" evidence="5">
    <location>
        <begin position="42"/>
        <end position="62"/>
    </location>
</feature>
<feature type="transmembrane region" description="Helical" evidence="5">
    <location>
        <begin position="247"/>
        <end position="266"/>
    </location>
</feature>
<dbReference type="EMBL" id="CP058560">
    <property type="protein sequence ID" value="QUH24227.1"/>
    <property type="molecule type" value="Genomic_DNA"/>
</dbReference>
<name>A0A8T8K864_9EURY</name>
<protein>
    <submittedName>
        <fullName evidence="6">UbiA family prenyltransferase</fullName>
    </submittedName>
</protein>
<keyword evidence="4 5" id="KW-0472">Membrane</keyword>
<evidence type="ECO:0000256" key="1">
    <source>
        <dbReference type="ARBA" id="ARBA00004651"/>
    </source>
</evidence>
<gene>
    <name evidence="6" type="ORF">HYG87_10885</name>
</gene>
<evidence type="ECO:0000256" key="3">
    <source>
        <dbReference type="ARBA" id="ARBA00022989"/>
    </source>
</evidence>
<dbReference type="RefSeq" id="WP_211533186.1">
    <property type="nucleotide sequence ID" value="NZ_CP058560.1"/>
</dbReference>
<dbReference type="GO" id="GO:0016765">
    <property type="term" value="F:transferase activity, transferring alkyl or aryl (other than methyl) groups"/>
    <property type="evidence" value="ECO:0007669"/>
    <property type="project" value="InterPro"/>
</dbReference>
<accession>A0A8T8K864</accession>
<feature type="transmembrane region" description="Helical" evidence="5">
    <location>
        <begin position="109"/>
        <end position="127"/>
    </location>
</feature>